<dbReference type="SUPFAM" id="SSF46689">
    <property type="entry name" value="Homeodomain-like"/>
    <property type="match status" value="1"/>
</dbReference>
<dbReference type="Gene3D" id="1.10.357.10">
    <property type="entry name" value="Tetracycline Repressor, domain 2"/>
    <property type="match status" value="1"/>
</dbReference>
<evidence type="ECO:0000313" key="2">
    <source>
        <dbReference type="Proteomes" id="UP000536685"/>
    </source>
</evidence>
<organism evidence="1 2">
    <name type="scientific">Conyzicola lurida</name>
    <dbReference type="NCBI Taxonomy" id="1172621"/>
    <lineage>
        <taxon>Bacteria</taxon>
        <taxon>Bacillati</taxon>
        <taxon>Actinomycetota</taxon>
        <taxon>Actinomycetes</taxon>
        <taxon>Micrococcales</taxon>
        <taxon>Microbacteriaceae</taxon>
        <taxon>Conyzicola</taxon>
    </lineage>
</organism>
<sequence>MSSDRTFDERQRLLGLTAEYLLENGVIDLRLRTLGESIGSSHRVLLYYFTSREQLVTLALNEAARISAVRDGELLRPHGTTPAEQELVRVWRRISRAEQLPVIRLFLEVLALAVHDPATYSQFVDAFQTEWLQGYSIYLRGHGLPDEDAEGLAAEMIALQRGLQMDLALGGSIEIADRVFAAAARRWSAQIDALAA</sequence>
<dbReference type="EMBL" id="JACHMJ010000001">
    <property type="protein sequence ID" value="MBB5843622.1"/>
    <property type="molecule type" value="Genomic_DNA"/>
</dbReference>
<proteinExistence type="predicted"/>
<protein>
    <submittedName>
        <fullName evidence="1">AcrR family transcriptional regulator</fullName>
    </submittedName>
</protein>
<dbReference type="InterPro" id="IPR036271">
    <property type="entry name" value="Tet_transcr_reg_TetR-rel_C_sf"/>
</dbReference>
<keyword evidence="2" id="KW-1185">Reference proteome</keyword>
<dbReference type="InterPro" id="IPR009057">
    <property type="entry name" value="Homeodomain-like_sf"/>
</dbReference>
<dbReference type="Proteomes" id="UP000536685">
    <property type="component" value="Unassembled WGS sequence"/>
</dbReference>
<name>A0A841ANT8_9MICO</name>
<accession>A0A841ANT8</accession>
<evidence type="ECO:0000313" key="1">
    <source>
        <dbReference type="EMBL" id="MBB5843622.1"/>
    </source>
</evidence>
<dbReference type="SUPFAM" id="SSF48498">
    <property type="entry name" value="Tetracyclin repressor-like, C-terminal domain"/>
    <property type="match status" value="1"/>
</dbReference>
<comment type="caution">
    <text evidence="1">The sequence shown here is derived from an EMBL/GenBank/DDBJ whole genome shotgun (WGS) entry which is preliminary data.</text>
</comment>
<dbReference type="RefSeq" id="WP_184236681.1">
    <property type="nucleotide sequence ID" value="NZ_JACHMJ010000001.1"/>
</dbReference>
<gene>
    <name evidence="1" type="ORF">HD599_001945</name>
</gene>
<reference evidence="1 2" key="1">
    <citation type="submission" date="2020-08" db="EMBL/GenBank/DDBJ databases">
        <title>Sequencing the genomes of 1000 actinobacteria strains.</title>
        <authorList>
            <person name="Klenk H.-P."/>
        </authorList>
    </citation>
    <scope>NUCLEOTIDE SEQUENCE [LARGE SCALE GENOMIC DNA]</scope>
    <source>
        <strain evidence="1 2">DSM 105784</strain>
    </source>
</reference>
<dbReference type="AlphaFoldDB" id="A0A841ANT8"/>